<dbReference type="Proteomes" id="UP000823775">
    <property type="component" value="Unassembled WGS sequence"/>
</dbReference>
<organism evidence="2 3">
    <name type="scientific">Datura stramonium</name>
    <name type="common">Jimsonweed</name>
    <name type="synonym">Common thornapple</name>
    <dbReference type="NCBI Taxonomy" id="4076"/>
    <lineage>
        <taxon>Eukaryota</taxon>
        <taxon>Viridiplantae</taxon>
        <taxon>Streptophyta</taxon>
        <taxon>Embryophyta</taxon>
        <taxon>Tracheophyta</taxon>
        <taxon>Spermatophyta</taxon>
        <taxon>Magnoliopsida</taxon>
        <taxon>eudicotyledons</taxon>
        <taxon>Gunneridae</taxon>
        <taxon>Pentapetalae</taxon>
        <taxon>asterids</taxon>
        <taxon>lamiids</taxon>
        <taxon>Solanales</taxon>
        <taxon>Solanaceae</taxon>
        <taxon>Solanoideae</taxon>
        <taxon>Datureae</taxon>
        <taxon>Datura</taxon>
    </lineage>
</organism>
<evidence type="ECO:0000313" key="2">
    <source>
        <dbReference type="EMBL" id="MCE2055562.1"/>
    </source>
</evidence>
<sequence length="55" mass="5745">MGSSMRSQGHPSGQTTRVSPTLTKGPMGNPTTYAPCHDLNIGSDRDMGQGAPRDS</sequence>
<comment type="caution">
    <text evidence="2">The sequence shown here is derived from an EMBL/GenBank/DDBJ whole genome shotgun (WGS) entry which is preliminary data.</text>
</comment>
<feature type="non-terminal residue" evidence="2">
    <location>
        <position position="55"/>
    </location>
</feature>
<gene>
    <name evidence="2" type="ORF">HAX54_042881</name>
</gene>
<feature type="compositionally biased region" description="Polar residues" evidence="1">
    <location>
        <begin position="1"/>
        <end position="22"/>
    </location>
</feature>
<evidence type="ECO:0000313" key="3">
    <source>
        <dbReference type="Proteomes" id="UP000823775"/>
    </source>
</evidence>
<dbReference type="EMBL" id="JACEIK010006351">
    <property type="protein sequence ID" value="MCE2055562.1"/>
    <property type="molecule type" value="Genomic_DNA"/>
</dbReference>
<feature type="region of interest" description="Disordered" evidence="1">
    <location>
        <begin position="1"/>
        <end position="55"/>
    </location>
</feature>
<feature type="compositionally biased region" description="Basic and acidic residues" evidence="1">
    <location>
        <begin position="43"/>
        <end position="55"/>
    </location>
</feature>
<protein>
    <submittedName>
        <fullName evidence="2">Uncharacterized protein</fullName>
    </submittedName>
</protein>
<reference evidence="2 3" key="1">
    <citation type="journal article" date="2021" name="BMC Genomics">
        <title>Datura genome reveals duplications of psychoactive alkaloid biosynthetic genes and high mutation rate following tissue culture.</title>
        <authorList>
            <person name="Rajewski A."/>
            <person name="Carter-House D."/>
            <person name="Stajich J."/>
            <person name="Litt A."/>
        </authorList>
    </citation>
    <scope>NUCLEOTIDE SEQUENCE [LARGE SCALE GENOMIC DNA]</scope>
    <source>
        <strain evidence="2">AR-01</strain>
    </source>
</reference>
<proteinExistence type="predicted"/>
<evidence type="ECO:0000256" key="1">
    <source>
        <dbReference type="SAM" id="MobiDB-lite"/>
    </source>
</evidence>
<accession>A0ABS8W3U3</accession>
<name>A0ABS8W3U3_DATST</name>
<keyword evidence="3" id="KW-1185">Reference proteome</keyword>